<accession>A0A1S3K9T4</accession>
<keyword evidence="1" id="KW-0646">Protease inhibitor</keyword>
<sequence length="458" mass="50804">MYKVIGQITSDTNCKPSKMRVQIFAAVLLIAGISAQCPKECPEMYKPVCASNGKTYGNDCELKMVICNTEDALVKVSDGECAPATRHPTQPTRPPTVPTEVTDPEGSGETEPPEPTGTKLPTNMPKSTATFRPLNYTKHPISNYTKYPIKNYTGYPVFTTRSPCSRYYCPSFYSPVCGADGVTYRNLNCYSKAVCEYRQKGLSLRYLYRGPCKNGTLFKPLPKYCAYKSCPYKPVCGSDGKTYSSSCYMDYSNCRNNRDVTVVRQGSCPPQSTLKPTTSRCVYNGTLCPAGGPRNPVCGTDGRNYFTVCYLEYMNCIYNRTVSVASKGYCPYKTTTPKPCNQNCGWTYKPVCGSDGRSYRSLCHLQNQACKLQYIGGKLTVKYYGNCKQPTTVKPYTTGNPLSACSKLGPCPTYYRPVCASNNITYRNTCYYSQAECRMLAYGQDIKLKSLGECKNVA</sequence>
<proteinExistence type="predicted"/>
<dbReference type="OrthoDB" id="126772at2759"/>
<evidence type="ECO:0000313" key="7">
    <source>
        <dbReference type="Proteomes" id="UP000085678"/>
    </source>
</evidence>
<feature type="compositionally biased region" description="Acidic residues" evidence="4">
    <location>
        <begin position="102"/>
        <end position="112"/>
    </location>
</feature>
<dbReference type="Pfam" id="PF00050">
    <property type="entry name" value="Kazal_1"/>
    <property type="match status" value="1"/>
</dbReference>
<dbReference type="AlphaFoldDB" id="A0A1S3K9T4"/>
<feature type="signal peptide" evidence="5">
    <location>
        <begin position="1"/>
        <end position="35"/>
    </location>
</feature>
<dbReference type="RefSeq" id="XP_013419390.1">
    <property type="nucleotide sequence ID" value="XM_013563936.1"/>
</dbReference>
<dbReference type="InterPro" id="IPR036058">
    <property type="entry name" value="Kazal_dom_sf"/>
</dbReference>
<evidence type="ECO:0000256" key="2">
    <source>
        <dbReference type="ARBA" id="ARBA00022900"/>
    </source>
</evidence>
<dbReference type="Pfam" id="PF07648">
    <property type="entry name" value="Kazal_2"/>
    <property type="match status" value="5"/>
</dbReference>
<dbReference type="STRING" id="7574.A0A1S3K9T4"/>
<dbReference type="Proteomes" id="UP000085678">
    <property type="component" value="Unplaced"/>
</dbReference>
<evidence type="ECO:0000256" key="5">
    <source>
        <dbReference type="SAM" id="SignalP"/>
    </source>
</evidence>
<dbReference type="Gene3D" id="3.30.60.30">
    <property type="match status" value="6"/>
</dbReference>
<dbReference type="SMART" id="SM00280">
    <property type="entry name" value="KAZAL"/>
    <property type="match status" value="6"/>
</dbReference>
<name>A0A1S3K9T4_LINAN</name>
<keyword evidence="5" id="KW-0732">Signal</keyword>
<feature type="domain" description="Kazal-like" evidence="6">
    <location>
        <begin position="219"/>
        <end position="270"/>
    </location>
</feature>
<keyword evidence="3" id="KW-1015">Disulfide bond</keyword>
<dbReference type="GO" id="GO:0004867">
    <property type="term" value="F:serine-type endopeptidase inhibitor activity"/>
    <property type="evidence" value="ECO:0007669"/>
    <property type="project" value="UniProtKB-KW"/>
</dbReference>
<dbReference type="PROSITE" id="PS51465">
    <property type="entry name" value="KAZAL_2"/>
    <property type="match status" value="6"/>
</dbReference>
<evidence type="ECO:0000256" key="1">
    <source>
        <dbReference type="ARBA" id="ARBA00022690"/>
    </source>
</evidence>
<feature type="domain" description="Kazal-like" evidence="6">
    <location>
        <begin position="275"/>
        <end position="332"/>
    </location>
</feature>
<reference evidence="8" key="1">
    <citation type="submission" date="2025-08" db="UniProtKB">
        <authorList>
            <consortium name="RefSeq"/>
        </authorList>
    </citation>
    <scope>IDENTIFICATION</scope>
    <source>
        <tissue evidence="8">Gonads</tissue>
    </source>
</reference>
<feature type="domain" description="Kazal-like" evidence="6">
    <location>
        <begin position="31"/>
        <end position="83"/>
    </location>
</feature>
<dbReference type="KEGG" id="lak:106180069"/>
<keyword evidence="2" id="KW-0722">Serine protease inhibitor</keyword>
<feature type="region of interest" description="Disordered" evidence="4">
    <location>
        <begin position="81"/>
        <end position="125"/>
    </location>
</feature>
<organism evidence="7 8">
    <name type="scientific">Lingula anatina</name>
    <name type="common">Brachiopod</name>
    <name type="synonym">Lingula unguis</name>
    <dbReference type="NCBI Taxonomy" id="7574"/>
    <lineage>
        <taxon>Eukaryota</taxon>
        <taxon>Metazoa</taxon>
        <taxon>Spiralia</taxon>
        <taxon>Lophotrochozoa</taxon>
        <taxon>Brachiopoda</taxon>
        <taxon>Linguliformea</taxon>
        <taxon>Lingulata</taxon>
        <taxon>Lingulida</taxon>
        <taxon>Linguloidea</taxon>
        <taxon>Lingulidae</taxon>
        <taxon>Lingula</taxon>
    </lineage>
</organism>
<dbReference type="SUPFAM" id="SSF100895">
    <property type="entry name" value="Kazal-type serine protease inhibitors"/>
    <property type="match status" value="6"/>
</dbReference>
<evidence type="ECO:0000256" key="3">
    <source>
        <dbReference type="ARBA" id="ARBA00023157"/>
    </source>
</evidence>
<gene>
    <name evidence="8" type="primary">LOC106180069</name>
</gene>
<feature type="domain" description="Kazal-like" evidence="6">
    <location>
        <begin position="158"/>
        <end position="214"/>
    </location>
</feature>
<evidence type="ECO:0000259" key="6">
    <source>
        <dbReference type="PROSITE" id="PS51465"/>
    </source>
</evidence>
<dbReference type="GeneID" id="106180069"/>
<dbReference type="GO" id="GO:0005576">
    <property type="term" value="C:extracellular region"/>
    <property type="evidence" value="ECO:0007669"/>
    <property type="project" value="TreeGrafter"/>
</dbReference>
<feature type="domain" description="Kazal-like" evidence="6">
    <location>
        <begin position="334"/>
        <end position="389"/>
    </location>
</feature>
<feature type="chain" id="PRO_5010182635" evidence="5">
    <location>
        <begin position="36"/>
        <end position="458"/>
    </location>
</feature>
<keyword evidence="7" id="KW-1185">Reference proteome</keyword>
<dbReference type="PANTHER" id="PTHR10913">
    <property type="entry name" value="FOLLISTATIN-RELATED"/>
    <property type="match status" value="1"/>
</dbReference>
<feature type="domain" description="Kazal-like" evidence="6">
    <location>
        <begin position="399"/>
        <end position="456"/>
    </location>
</feature>
<dbReference type="CDD" id="cd00104">
    <property type="entry name" value="KAZAL_FS"/>
    <property type="match status" value="6"/>
</dbReference>
<evidence type="ECO:0000256" key="4">
    <source>
        <dbReference type="SAM" id="MobiDB-lite"/>
    </source>
</evidence>
<dbReference type="PANTHER" id="PTHR10913:SF45">
    <property type="entry name" value="FOLLISTATIN, ISOFORM A-RELATED"/>
    <property type="match status" value="1"/>
</dbReference>
<dbReference type="InterPro" id="IPR002350">
    <property type="entry name" value="Kazal_dom"/>
</dbReference>
<evidence type="ECO:0000313" key="8">
    <source>
        <dbReference type="RefSeq" id="XP_013419390.1"/>
    </source>
</evidence>
<dbReference type="InParanoid" id="A0A1S3K9T4"/>
<protein>
    <submittedName>
        <fullName evidence="8">Agrin</fullName>
    </submittedName>
</protein>
<dbReference type="InterPro" id="IPR050653">
    <property type="entry name" value="Prot_Inhib_GrowthFact_Antg"/>
</dbReference>